<protein>
    <recommendedName>
        <fullName evidence="3">alanine racemase</fullName>
        <ecNumber evidence="3">5.1.1.1</ecNumber>
    </recommendedName>
</protein>
<evidence type="ECO:0000256" key="4">
    <source>
        <dbReference type="ARBA" id="ARBA00022898"/>
    </source>
</evidence>
<dbReference type="GO" id="GO:0030170">
    <property type="term" value="F:pyridoxal phosphate binding"/>
    <property type="evidence" value="ECO:0007669"/>
    <property type="project" value="TreeGrafter"/>
</dbReference>
<dbReference type="GO" id="GO:0030632">
    <property type="term" value="P:D-alanine biosynthetic process"/>
    <property type="evidence" value="ECO:0007669"/>
    <property type="project" value="TreeGrafter"/>
</dbReference>
<feature type="domain" description="Alanine racemase C-terminal" evidence="6">
    <location>
        <begin position="4"/>
        <end position="88"/>
    </location>
</feature>
<dbReference type="AlphaFoldDB" id="A0A2M6UV01"/>
<dbReference type="SUPFAM" id="SSF50621">
    <property type="entry name" value="Alanine racemase C-terminal domain-like"/>
    <property type="match status" value="1"/>
</dbReference>
<dbReference type="PANTHER" id="PTHR30511:SF0">
    <property type="entry name" value="ALANINE RACEMASE, CATABOLIC-RELATED"/>
    <property type="match status" value="1"/>
</dbReference>
<organism evidence="7 8">
    <name type="scientific">Bartonella tribocorum</name>
    <dbReference type="NCBI Taxonomy" id="85701"/>
    <lineage>
        <taxon>Bacteria</taxon>
        <taxon>Pseudomonadati</taxon>
        <taxon>Pseudomonadota</taxon>
        <taxon>Alphaproteobacteria</taxon>
        <taxon>Hyphomicrobiales</taxon>
        <taxon>Bartonellaceae</taxon>
        <taxon>Bartonella</taxon>
    </lineage>
</organism>
<dbReference type="Proteomes" id="UP000230791">
    <property type="component" value="Unassembled WGS sequence"/>
</dbReference>
<dbReference type="Gene3D" id="2.40.37.10">
    <property type="entry name" value="Lyase, Ornithine Decarboxylase, Chain A, domain 1"/>
    <property type="match status" value="1"/>
</dbReference>
<dbReference type="InterPro" id="IPR000821">
    <property type="entry name" value="Ala_racemase"/>
</dbReference>
<comment type="caution">
    <text evidence="7">The sequence shown here is derived from an EMBL/GenBank/DDBJ whole genome shotgun (WGS) entry which is preliminary data.</text>
</comment>
<evidence type="ECO:0000259" key="6">
    <source>
        <dbReference type="SMART" id="SM01005"/>
    </source>
</evidence>
<evidence type="ECO:0000256" key="1">
    <source>
        <dbReference type="ARBA" id="ARBA00000316"/>
    </source>
</evidence>
<evidence type="ECO:0000313" key="7">
    <source>
        <dbReference type="EMBL" id="PIT69924.1"/>
    </source>
</evidence>
<dbReference type="SMART" id="SM01005">
    <property type="entry name" value="Ala_racemase_C"/>
    <property type="match status" value="1"/>
</dbReference>
<comment type="catalytic activity">
    <reaction evidence="1">
        <text>L-alanine = D-alanine</text>
        <dbReference type="Rhea" id="RHEA:20249"/>
        <dbReference type="ChEBI" id="CHEBI:57416"/>
        <dbReference type="ChEBI" id="CHEBI:57972"/>
        <dbReference type="EC" id="5.1.1.1"/>
    </reaction>
</comment>
<proteinExistence type="predicted"/>
<evidence type="ECO:0000256" key="3">
    <source>
        <dbReference type="ARBA" id="ARBA00013089"/>
    </source>
</evidence>
<dbReference type="Pfam" id="PF00842">
    <property type="entry name" value="Ala_racemase_C"/>
    <property type="match status" value="1"/>
</dbReference>
<dbReference type="GO" id="GO:0005829">
    <property type="term" value="C:cytosol"/>
    <property type="evidence" value="ECO:0007669"/>
    <property type="project" value="TreeGrafter"/>
</dbReference>
<accession>A0A2M6UV01</accession>
<keyword evidence="5" id="KW-0413">Isomerase</keyword>
<keyword evidence="4" id="KW-0663">Pyridoxal phosphate</keyword>
<reference evidence="7 8" key="1">
    <citation type="submission" date="2017-06" db="EMBL/GenBank/DDBJ databases">
        <title>Draft genome of Bartonella tribocorum C635.</title>
        <authorList>
            <person name="Hadjadj L."/>
            <person name="Jiyipong T."/>
            <person name="Diene S.M."/>
            <person name="Morand S."/>
            <person name="Rolain J.-M."/>
        </authorList>
    </citation>
    <scope>NUCLEOTIDE SEQUENCE [LARGE SCALE GENOMIC DNA]</scope>
    <source>
        <strain evidence="7 8">C635</strain>
    </source>
</reference>
<dbReference type="PANTHER" id="PTHR30511">
    <property type="entry name" value="ALANINE RACEMASE"/>
    <property type="match status" value="1"/>
</dbReference>
<comment type="cofactor">
    <cofactor evidence="2">
        <name>pyridoxal 5'-phosphate</name>
        <dbReference type="ChEBI" id="CHEBI:597326"/>
    </cofactor>
</comment>
<dbReference type="EMBL" id="NJPP01000015">
    <property type="protein sequence ID" value="PIT69924.1"/>
    <property type="molecule type" value="Genomic_DNA"/>
</dbReference>
<gene>
    <name evidence="7" type="ORF">CEV08_05250</name>
</gene>
<evidence type="ECO:0000256" key="2">
    <source>
        <dbReference type="ARBA" id="ARBA00001933"/>
    </source>
</evidence>
<dbReference type="InterPro" id="IPR011079">
    <property type="entry name" value="Ala_racemase_C"/>
</dbReference>
<sequence length="88" mass="10047">MSCFIKWLRSLSNKGSVYFHGHKLPMVGRVSMDSIIVDTTELDQKPQTGDWVELIGPHQTPEKVSTDANTLPNEILTFLGTRYKYIYT</sequence>
<evidence type="ECO:0000256" key="5">
    <source>
        <dbReference type="ARBA" id="ARBA00023235"/>
    </source>
</evidence>
<dbReference type="EC" id="5.1.1.1" evidence="3"/>
<evidence type="ECO:0000313" key="8">
    <source>
        <dbReference type="Proteomes" id="UP000230791"/>
    </source>
</evidence>
<dbReference type="GO" id="GO:0008784">
    <property type="term" value="F:alanine racemase activity"/>
    <property type="evidence" value="ECO:0007669"/>
    <property type="project" value="UniProtKB-EC"/>
</dbReference>
<dbReference type="InterPro" id="IPR009006">
    <property type="entry name" value="Ala_racemase/Decarboxylase_C"/>
</dbReference>
<name>A0A2M6UV01_9HYPH</name>